<comment type="caution">
    <text evidence="2">The sequence shown here is derived from an EMBL/GenBank/DDBJ whole genome shotgun (WGS) entry which is preliminary data.</text>
</comment>
<sequence length="104" mass="11804">MFLSRNGSRSPHTNSYFYFSFRITGYRLLNECIECTLRLTAARALREHHPKETHSKHYLHSFPPLTLEGGVGGATGVALEPHWPLLMSIILEDFGTRGQSITMK</sequence>
<feature type="domain" description="C2H2-type" evidence="1">
    <location>
        <begin position="32"/>
        <end position="54"/>
    </location>
</feature>
<protein>
    <recommendedName>
        <fullName evidence="1">C2H2-type domain-containing protein</fullName>
    </recommendedName>
</protein>
<keyword evidence="3" id="KW-1185">Reference proteome</keyword>
<dbReference type="InterPro" id="IPR013087">
    <property type="entry name" value="Znf_C2H2_type"/>
</dbReference>
<organism evidence="2 3">
    <name type="scientific">Cirrhinus molitorella</name>
    <name type="common">mud carp</name>
    <dbReference type="NCBI Taxonomy" id="172907"/>
    <lineage>
        <taxon>Eukaryota</taxon>
        <taxon>Metazoa</taxon>
        <taxon>Chordata</taxon>
        <taxon>Craniata</taxon>
        <taxon>Vertebrata</taxon>
        <taxon>Euteleostomi</taxon>
        <taxon>Actinopterygii</taxon>
        <taxon>Neopterygii</taxon>
        <taxon>Teleostei</taxon>
        <taxon>Ostariophysi</taxon>
        <taxon>Cypriniformes</taxon>
        <taxon>Cyprinidae</taxon>
        <taxon>Labeoninae</taxon>
        <taxon>Labeonini</taxon>
        <taxon>Cirrhinus</taxon>
    </lineage>
</organism>
<evidence type="ECO:0000313" key="2">
    <source>
        <dbReference type="EMBL" id="KAL1272225.1"/>
    </source>
</evidence>
<name>A0ABR3N5N3_9TELE</name>
<proteinExistence type="predicted"/>
<reference evidence="2 3" key="1">
    <citation type="submission" date="2023-09" db="EMBL/GenBank/DDBJ databases">
        <authorList>
            <person name="Wang M."/>
        </authorList>
    </citation>
    <scope>NUCLEOTIDE SEQUENCE [LARGE SCALE GENOMIC DNA]</scope>
    <source>
        <strain evidence="2">GT-2023</strain>
        <tissue evidence="2">Liver</tissue>
    </source>
</reference>
<evidence type="ECO:0000259" key="1">
    <source>
        <dbReference type="PROSITE" id="PS00028"/>
    </source>
</evidence>
<dbReference type="Proteomes" id="UP001558613">
    <property type="component" value="Unassembled WGS sequence"/>
</dbReference>
<dbReference type="EMBL" id="JAYMGO010000006">
    <property type="protein sequence ID" value="KAL1272225.1"/>
    <property type="molecule type" value="Genomic_DNA"/>
</dbReference>
<evidence type="ECO:0000313" key="3">
    <source>
        <dbReference type="Proteomes" id="UP001558613"/>
    </source>
</evidence>
<accession>A0ABR3N5N3</accession>
<gene>
    <name evidence="2" type="ORF">QQF64_028087</name>
</gene>
<dbReference type="PROSITE" id="PS00028">
    <property type="entry name" value="ZINC_FINGER_C2H2_1"/>
    <property type="match status" value="1"/>
</dbReference>